<dbReference type="GO" id="GO:1990316">
    <property type="term" value="C:Atg1/ULK1 kinase complex"/>
    <property type="evidence" value="ECO:0007669"/>
    <property type="project" value="TreeGrafter"/>
</dbReference>
<dbReference type="Pfam" id="PF04108">
    <property type="entry name" value="ATG17_like"/>
    <property type="match status" value="1"/>
</dbReference>
<keyword evidence="7 8" id="KW-0175">Coiled coil</keyword>
<evidence type="ECO:0000313" key="13">
    <source>
        <dbReference type="Proteomes" id="UP000011777"/>
    </source>
</evidence>
<keyword evidence="6" id="KW-0072">Autophagy</keyword>
<dbReference type="STRING" id="1245528.M3K0V4"/>
<dbReference type="GO" id="GO:0000422">
    <property type="term" value="P:autophagy of mitochondrion"/>
    <property type="evidence" value="ECO:0007669"/>
    <property type="project" value="TreeGrafter"/>
</dbReference>
<dbReference type="GO" id="GO:0019901">
    <property type="term" value="F:protein kinase binding"/>
    <property type="evidence" value="ECO:0007669"/>
    <property type="project" value="TreeGrafter"/>
</dbReference>
<evidence type="ECO:0000256" key="7">
    <source>
        <dbReference type="ARBA" id="ARBA00023054"/>
    </source>
</evidence>
<feature type="compositionally biased region" description="Low complexity" evidence="9">
    <location>
        <begin position="652"/>
        <end position="662"/>
    </location>
</feature>
<evidence type="ECO:0000256" key="4">
    <source>
        <dbReference type="ARBA" id="ARBA00022448"/>
    </source>
</evidence>
<dbReference type="GO" id="GO:0060090">
    <property type="term" value="F:molecular adaptor activity"/>
    <property type="evidence" value="ECO:0007669"/>
    <property type="project" value="TreeGrafter"/>
</dbReference>
<dbReference type="PANTHER" id="PTHR13222">
    <property type="entry name" value="RB1-INDUCIBLE COILED-COIL"/>
    <property type="match status" value="1"/>
</dbReference>
<dbReference type="OrthoDB" id="447953at2759"/>
<evidence type="ECO:0000256" key="5">
    <source>
        <dbReference type="ARBA" id="ARBA00022927"/>
    </source>
</evidence>
<accession>M3K0V4</accession>
<dbReference type="Pfam" id="PF10377">
    <property type="entry name" value="ATG11"/>
    <property type="match status" value="1"/>
</dbReference>
<dbReference type="EMBL" id="AOGT01001153">
    <property type="protein sequence ID" value="EMG48339.1"/>
    <property type="molecule type" value="Genomic_DNA"/>
</dbReference>
<dbReference type="GO" id="GO:0061709">
    <property type="term" value="P:reticulophagy"/>
    <property type="evidence" value="ECO:0007669"/>
    <property type="project" value="TreeGrafter"/>
</dbReference>
<feature type="domain" description="Autophagy-related protein 11 C-terminal" evidence="11">
    <location>
        <begin position="1044"/>
        <end position="1179"/>
    </location>
</feature>
<comment type="similarity">
    <text evidence="2">Belongs to the ATG11 family.</text>
</comment>
<feature type="coiled-coil region" evidence="8">
    <location>
        <begin position="837"/>
        <end position="896"/>
    </location>
</feature>
<comment type="caution">
    <text evidence="12">The sequence shown here is derived from an EMBL/GenBank/DDBJ whole genome shotgun (WGS) entry which is preliminary data.</text>
</comment>
<feature type="region of interest" description="Disordered" evidence="9">
    <location>
        <begin position="365"/>
        <end position="393"/>
    </location>
</feature>
<name>M3K0V4_CANMX</name>
<evidence type="ECO:0000256" key="9">
    <source>
        <dbReference type="SAM" id="MobiDB-lite"/>
    </source>
</evidence>
<evidence type="ECO:0000259" key="11">
    <source>
        <dbReference type="Pfam" id="PF10377"/>
    </source>
</evidence>
<dbReference type="InterPro" id="IPR040040">
    <property type="entry name" value="ATG11"/>
</dbReference>
<feature type="compositionally biased region" description="Acidic residues" evidence="9">
    <location>
        <begin position="376"/>
        <end position="385"/>
    </location>
</feature>
<dbReference type="GO" id="GO:0034045">
    <property type="term" value="C:phagophore assembly site membrane"/>
    <property type="evidence" value="ECO:0007669"/>
    <property type="project" value="UniProtKB-SubCell"/>
</dbReference>
<organism evidence="12 13">
    <name type="scientific">Candida maltosa (strain Xu316)</name>
    <name type="common">Yeast</name>
    <dbReference type="NCBI Taxonomy" id="1245528"/>
    <lineage>
        <taxon>Eukaryota</taxon>
        <taxon>Fungi</taxon>
        <taxon>Dikarya</taxon>
        <taxon>Ascomycota</taxon>
        <taxon>Saccharomycotina</taxon>
        <taxon>Pichiomycetes</taxon>
        <taxon>Debaryomycetaceae</taxon>
        <taxon>Candida/Lodderomyces clade</taxon>
        <taxon>Candida</taxon>
    </lineage>
</organism>
<dbReference type="PANTHER" id="PTHR13222:SF1">
    <property type="entry name" value="RB1-INDUCIBLE COILED-COIL PROTEIN 1"/>
    <property type="match status" value="1"/>
</dbReference>
<keyword evidence="5" id="KW-0653">Protein transport</keyword>
<evidence type="ECO:0000313" key="12">
    <source>
        <dbReference type="EMBL" id="EMG48339.1"/>
    </source>
</evidence>
<gene>
    <name evidence="12" type="ORF">G210_1099</name>
</gene>
<dbReference type="GO" id="GO:0015031">
    <property type="term" value="P:protein transport"/>
    <property type="evidence" value="ECO:0007669"/>
    <property type="project" value="UniProtKB-KW"/>
</dbReference>
<reference evidence="12 13" key="1">
    <citation type="submission" date="2013-02" db="EMBL/GenBank/DDBJ databases">
        <title>Genome sequence of Candida maltosa Xu316, a potential industrial strain for xylitol and ethanol production.</title>
        <authorList>
            <person name="Yu J."/>
            <person name="Wang Q."/>
            <person name="Geng X."/>
            <person name="Bao W."/>
            <person name="He P."/>
            <person name="Cai J."/>
        </authorList>
    </citation>
    <scope>NUCLEOTIDE SEQUENCE [LARGE SCALE GENOMIC DNA]</scope>
    <source>
        <strain evidence="13">Xu316</strain>
    </source>
</reference>
<dbReference type="InterPro" id="IPR019460">
    <property type="entry name" value="Atg11_C"/>
</dbReference>
<evidence type="ECO:0000256" key="8">
    <source>
        <dbReference type="SAM" id="Coils"/>
    </source>
</evidence>
<evidence type="ECO:0000256" key="3">
    <source>
        <dbReference type="ARBA" id="ARBA00013804"/>
    </source>
</evidence>
<evidence type="ECO:0000256" key="1">
    <source>
        <dbReference type="ARBA" id="ARBA00004623"/>
    </source>
</evidence>
<dbReference type="GO" id="GO:0034517">
    <property type="term" value="P:ribophagy"/>
    <property type="evidence" value="ECO:0007669"/>
    <property type="project" value="TreeGrafter"/>
</dbReference>
<evidence type="ECO:0000256" key="6">
    <source>
        <dbReference type="ARBA" id="ARBA00023006"/>
    </source>
</evidence>
<dbReference type="GO" id="GO:0034727">
    <property type="term" value="P:piecemeal microautophagy of the nucleus"/>
    <property type="evidence" value="ECO:0007669"/>
    <property type="project" value="TreeGrafter"/>
</dbReference>
<keyword evidence="4" id="KW-0813">Transport</keyword>
<dbReference type="Proteomes" id="UP000011777">
    <property type="component" value="Unassembled WGS sequence"/>
</dbReference>
<dbReference type="OMA" id="EIDVHYF"/>
<protein>
    <recommendedName>
        <fullName evidence="3">Autophagy-related protein 11</fullName>
    </recommendedName>
</protein>
<dbReference type="GO" id="GO:0000045">
    <property type="term" value="P:autophagosome assembly"/>
    <property type="evidence" value="ECO:0007669"/>
    <property type="project" value="InterPro"/>
</dbReference>
<dbReference type="AlphaFoldDB" id="M3K0V4"/>
<sequence>MSEISYLTINNAHNGVSIKITKPVRFHHLQEFKRYLQQSFSIDNIDNLFLITSYGIKLNYGLINEISDIFVYDKRLFANSVDPALVNQYTLSNFHVNEPKKSPLATSNDNFLKQNVSSTLKINQGWARALSQDSSTMEEYCREMIKEINIIFKGLSTIFQFATNFTSEIEKNFNNFYNYIKLINYKTLHKSWLQNYRKLQSFPTFKIDSHTIRISEYLDADKLKNLADYIDKFLPLIVKKFNELGDDINNVNDDKLKIDKFIESSRNESIKHFKDVNVQNLLEKVQAVTKNIVDDVDRLGTSDVNQIYKTHRDTYSVAIYENAKNIYKNFKDLEKFKSQLLKNSLQTFNTIANLQMKMVGVKTEMRKLSEEGSAGPEEEEQEEQQQGENGEERQEIKISYRIIHNVKKYEDHLSLTIDMPLLFGFALIEKRRQFEWTDFYAKGIVNNASEQFSTIIDHERRFREIWWKKFGSFLSSIDNQLAPPGSLPHIDVTLVSNKQQTFSILQDLKIERDDIIKYIALVESSHISKNFVDLLNKNFKDLIKCTNNMKKVTRVVSSLSTFTSFTADEKSKQLTDGETDEAIDFDLNLIKGLKSRIKKLENLLHQQQYRNINNWPVIRNGSSMTVDNRMSTIIQPKVTPTPPTSNPTQLLSRRSSIRDSSSGPQAVANHTPKQSQTLDSSVIDKHLDNIRLKKSNAELQTKNEELVAQLKAKDKLIEQLREQMTNKESESKKTIDDLNEKLNAKEEEFRTYKLDNKLDQKEVEALNKKLATRDNQISELELKVLNFTELTTSSSKEVSNLNQTITTLRSELNDAMHMKNDLLSNLSAKEAEFSKERNLFSSDLKNLQAKLDEVSEDYENLMELTQTKQKRHDLLINDLNNVIINLMNDIKQAVQEVFQYFLEYCLVLESMGLLLVNEENMYKIKRVKGLKSKKGSGEEDMSIISVGAPSSKVIEEIEEEMNWLEQIPPLSSILPDSYSSGNEGDSVVDRYHDQSLKLISVFNDIFKFDTDNGNKFDHFLNTLSFKSNVQLQEDSINSSRFFLNSIAKRFRDVEGFAKRQTKENKSKEQDLKKLNHRLNHKITLNGFQHGDLVLFLPTRIDRPNGEVATTDEKSQTWAAFNIGAPHYFMKTDRVINKDWFIGRVKKIIEHKVTEENFNSTDANPYQLSIGVVWYMVETDEEKNNH</sequence>
<keyword evidence="13" id="KW-1185">Reference proteome</keyword>
<comment type="subcellular location">
    <subcellularLocation>
        <location evidence="1">Preautophagosomal structure membrane</location>
        <topology evidence="1">Peripheral membrane protein</topology>
    </subcellularLocation>
</comment>
<dbReference type="InterPro" id="IPR045326">
    <property type="entry name" value="ATG17-like_dom"/>
</dbReference>
<feature type="coiled-coil region" evidence="8">
    <location>
        <begin position="689"/>
        <end position="783"/>
    </location>
</feature>
<evidence type="ECO:0000256" key="2">
    <source>
        <dbReference type="ARBA" id="ARBA00009729"/>
    </source>
</evidence>
<feature type="region of interest" description="Disordered" evidence="9">
    <location>
        <begin position="632"/>
        <end position="681"/>
    </location>
</feature>
<evidence type="ECO:0000259" key="10">
    <source>
        <dbReference type="Pfam" id="PF04108"/>
    </source>
</evidence>
<dbReference type="HOGENOM" id="CLU_002803_1_0_1"/>
<dbReference type="eggNOG" id="ENOG502QVZE">
    <property type="taxonomic scope" value="Eukaryota"/>
</dbReference>
<feature type="compositionally biased region" description="Polar residues" evidence="9">
    <location>
        <begin position="671"/>
        <end position="680"/>
    </location>
</feature>
<feature type="domain" description="Autophagy protein ATG17-like" evidence="10">
    <location>
        <begin position="118"/>
        <end position="474"/>
    </location>
</feature>
<proteinExistence type="inferred from homology"/>